<keyword evidence="3" id="KW-1185">Reference proteome</keyword>
<evidence type="ECO:0000256" key="1">
    <source>
        <dbReference type="SAM" id="Phobius"/>
    </source>
</evidence>
<keyword evidence="1" id="KW-0472">Membrane</keyword>
<dbReference type="EMBL" id="SDMP01000016">
    <property type="protein sequence ID" value="RYR01666.1"/>
    <property type="molecule type" value="Genomic_DNA"/>
</dbReference>
<feature type="transmembrane region" description="Helical" evidence="1">
    <location>
        <begin position="6"/>
        <end position="30"/>
    </location>
</feature>
<protein>
    <submittedName>
        <fullName evidence="2">Uncharacterized protein</fullName>
    </submittedName>
</protein>
<evidence type="ECO:0000313" key="3">
    <source>
        <dbReference type="Proteomes" id="UP000289738"/>
    </source>
</evidence>
<organism evidence="2 3">
    <name type="scientific">Arachis hypogaea</name>
    <name type="common">Peanut</name>
    <dbReference type="NCBI Taxonomy" id="3818"/>
    <lineage>
        <taxon>Eukaryota</taxon>
        <taxon>Viridiplantae</taxon>
        <taxon>Streptophyta</taxon>
        <taxon>Embryophyta</taxon>
        <taxon>Tracheophyta</taxon>
        <taxon>Spermatophyta</taxon>
        <taxon>Magnoliopsida</taxon>
        <taxon>eudicotyledons</taxon>
        <taxon>Gunneridae</taxon>
        <taxon>Pentapetalae</taxon>
        <taxon>rosids</taxon>
        <taxon>fabids</taxon>
        <taxon>Fabales</taxon>
        <taxon>Fabaceae</taxon>
        <taxon>Papilionoideae</taxon>
        <taxon>50 kb inversion clade</taxon>
        <taxon>dalbergioids sensu lato</taxon>
        <taxon>Dalbergieae</taxon>
        <taxon>Pterocarpus clade</taxon>
        <taxon>Arachis</taxon>
    </lineage>
</organism>
<reference evidence="2 3" key="1">
    <citation type="submission" date="2019-01" db="EMBL/GenBank/DDBJ databases">
        <title>Sequencing of cultivated peanut Arachis hypogaea provides insights into genome evolution and oil improvement.</title>
        <authorList>
            <person name="Chen X."/>
        </authorList>
    </citation>
    <scope>NUCLEOTIDE SEQUENCE [LARGE SCALE GENOMIC DNA]</scope>
    <source>
        <strain evidence="3">cv. Fuhuasheng</strain>
        <tissue evidence="2">Leaves</tissue>
    </source>
</reference>
<gene>
    <name evidence="2" type="ORF">Ahy_B06g080536</name>
</gene>
<evidence type="ECO:0000313" key="2">
    <source>
        <dbReference type="EMBL" id="RYR01666.1"/>
    </source>
</evidence>
<dbReference type="AlphaFoldDB" id="A0A444YIA1"/>
<accession>A0A444YIA1</accession>
<keyword evidence="1" id="KW-1133">Transmembrane helix</keyword>
<comment type="caution">
    <text evidence="2">The sequence shown here is derived from an EMBL/GenBank/DDBJ whole genome shotgun (WGS) entry which is preliminary data.</text>
</comment>
<proteinExistence type="predicted"/>
<name>A0A444YIA1_ARAHY</name>
<sequence length="132" mass="15496">MIFQSFILDNLVYLCMKIMNLVVVVTLLWISEHILHRAQLTWSELGKDVEEGREEAFHQTPCWHLHQHTLAPALYQQKQSQEEEEYVWNHGWRNLLTVVPKESSESRKTLIEDHKSVPHTTSIVAVGRKKEP</sequence>
<keyword evidence="1" id="KW-0812">Transmembrane</keyword>
<dbReference type="Proteomes" id="UP000289738">
    <property type="component" value="Chromosome B06"/>
</dbReference>